<dbReference type="Pfam" id="PF02517">
    <property type="entry name" value="Rce1-like"/>
    <property type="match status" value="1"/>
</dbReference>
<dbReference type="GO" id="GO:0080120">
    <property type="term" value="P:CAAX-box protein maturation"/>
    <property type="evidence" value="ECO:0007669"/>
    <property type="project" value="UniProtKB-ARBA"/>
</dbReference>
<evidence type="ECO:0000259" key="3">
    <source>
        <dbReference type="Pfam" id="PF02517"/>
    </source>
</evidence>
<keyword evidence="4" id="KW-0482">Metalloprotease</keyword>
<evidence type="ECO:0000256" key="1">
    <source>
        <dbReference type="SAM" id="MobiDB-lite"/>
    </source>
</evidence>
<organism evidence="4 5">
    <name type="scientific">Hankyongella ginsenosidimutans</name>
    <dbReference type="NCBI Taxonomy" id="1763828"/>
    <lineage>
        <taxon>Bacteria</taxon>
        <taxon>Pseudomonadati</taxon>
        <taxon>Pseudomonadota</taxon>
        <taxon>Alphaproteobacteria</taxon>
        <taxon>Sphingomonadales</taxon>
        <taxon>Sphingomonadaceae</taxon>
        <taxon>Hankyongella</taxon>
    </lineage>
</organism>
<keyword evidence="2" id="KW-0472">Membrane</keyword>
<evidence type="ECO:0000256" key="2">
    <source>
        <dbReference type="SAM" id="Phobius"/>
    </source>
</evidence>
<feature type="transmembrane region" description="Helical" evidence="2">
    <location>
        <begin position="99"/>
        <end position="119"/>
    </location>
</feature>
<keyword evidence="2" id="KW-1133">Transmembrane helix</keyword>
<sequence length="230" mass="25279">MAGLLLSLCDCRAAACHVARRRRRSADRRRPRRSEKPVSGSPVRPCRHGARPRWLRAQASSQRLAKHHWPADGQPVLSARGGNLFRGFLFGQLYKRAGWSFWPAALTPAATFALSHLYQSQDPAEIAGILAITALGSVVFSYIFIQWGGNIWAPFAGHALLNLYWSVFAVDDTALGGTYANALRFAAIALAVVFCFVAPRLGWLVPLKNRNDGAPPARERGDRQPGELLP</sequence>
<dbReference type="Proteomes" id="UP000298714">
    <property type="component" value="Chromosome"/>
</dbReference>
<dbReference type="GO" id="GO:0008237">
    <property type="term" value="F:metallopeptidase activity"/>
    <property type="evidence" value="ECO:0007669"/>
    <property type="project" value="UniProtKB-KW"/>
</dbReference>
<proteinExistence type="predicted"/>
<dbReference type="KEGG" id="hgn:E6W36_14885"/>
<feature type="region of interest" description="Disordered" evidence="1">
    <location>
        <begin position="22"/>
        <end position="49"/>
    </location>
</feature>
<evidence type="ECO:0000313" key="5">
    <source>
        <dbReference type="Proteomes" id="UP000298714"/>
    </source>
</evidence>
<feature type="transmembrane region" description="Helical" evidence="2">
    <location>
        <begin position="182"/>
        <end position="203"/>
    </location>
</feature>
<dbReference type="AlphaFoldDB" id="A0A4D7C8K5"/>
<evidence type="ECO:0000313" key="4">
    <source>
        <dbReference type="EMBL" id="QCI80585.1"/>
    </source>
</evidence>
<keyword evidence="2" id="KW-0812">Transmembrane</keyword>
<name>A0A4D7C8K5_9SPHN</name>
<feature type="domain" description="CAAX prenyl protease 2/Lysostaphin resistance protein A-like" evidence="3">
    <location>
        <begin position="84"/>
        <end position="163"/>
    </location>
</feature>
<feature type="transmembrane region" description="Helical" evidence="2">
    <location>
        <begin position="126"/>
        <end position="145"/>
    </location>
</feature>
<reference evidence="5" key="1">
    <citation type="submission" date="2019-04" db="EMBL/GenBank/DDBJ databases">
        <title>Complete genome sequence of Sphingomonas sp. W1-2-3.</title>
        <authorList>
            <person name="Im W.T."/>
        </authorList>
    </citation>
    <scope>NUCLEOTIDE SEQUENCE [LARGE SCALE GENOMIC DNA]</scope>
    <source>
        <strain evidence="5">W1-2-3</strain>
    </source>
</reference>
<protein>
    <submittedName>
        <fullName evidence="4">CPBP family intramembrane metalloprotease</fullName>
    </submittedName>
</protein>
<keyword evidence="5" id="KW-1185">Reference proteome</keyword>
<keyword evidence="4" id="KW-0378">Hydrolase</keyword>
<gene>
    <name evidence="4" type="ORF">E6W36_14885</name>
</gene>
<dbReference type="GO" id="GO:0004175">
    <property type="term" value="F:endopeptidase activity"/>
    <property type="evidence" value="ECO:0007669"/>
    <property type="project" value="UniProtKB-ARBA"/>
</dbReference>
<keyword evidence="4" id="KW-0645">Protease</keyword>
<accession>A0A4D7C8K5</accession>
<dbReference type="InterPro" id="IPR003675">
    <property type="entry name" value="Rce1/LyrA-like_dom"/>
</dbReference>
<dbReference type="EMBL" id="CP039704">
    <property type="protein sequence ID" value="QCI80585.1"/>
    <property type="molecule type" value="Genomic_DNA"/>
</dbReference>
<feature type="compositionally biased region" description="Basic residues" evidence="1">
    <location>
        <begin position="22"/>
        <end position="33"/>
    </location>
</feature>
<dbReference type="GO" id="GO:0006508">
    <property type="term" value="P:proteolysis"/>
    <property type="evidence" value="ECO:0007669"/>
    <property type="project" value="UniProtKB-KW"/>
</dbReference>